<dbReference type="Proteomes" id="UP000535937">
    <property type="component" value="Unassembled WGS sequence"/>
</dbReference>
<dbReference type="PANTHER" id="PTHR43680">
    <property type="entry name" value="NITRATE REDUCTASE MOLYBDENUM COFACTOR ASSEMBLY CHAPERONE"/>
    <property type="match status" value="1"/>
</dbReference>
<sequence>MKILQLISHLLDYPDEALAKNLPELTRWVEQADELDGEVRESILRFIEYQRQRDLLDWQSEYEGLFERGRAVSLHIFEHIYGESRDRGQAMVELLKHYREAGLELSERELPDYLPTYLEFCATQETAAREWLEQIAHVLALLSARLRQKESIYAHLLTGLLELIDLNVDMTALAEVVSKEERDDTPEALDKIWEEEAVSFSAGGSCDQSVRRPAAAQFMGEEPIVWADEGRNSATPG</sequence>
<evidence type="ECO:0000256" key="1">
    <source>
        <dbReference type="ARBA" id="ARBA00023063"/>
    </source>
</evidence>
<dbReference type="InterPro" id="IPR036411">
    <property type="entry name" value="TorD-like_sf"/>
</dbReference>
<dbReference type="GO" id="GO:0051082">
    <property type="term" value="F:unfolded protein binding"/>
    <property type="evidence" value="ECO:0007669"/>
    <property type="project" value="InterPro"/>
</dbReference>
<reference evidence="2 3" key="1">
    <citation type="submission" date="2020-08" db="EMBL/GenBank/DDBJ databases">
        <title>Genomic Encyclopedia of Type Strains, Phase III (KMG-III): the genomes of soil and plant-associated and newly described type strains.</title>
        <authorList>
            <person name="Whitman W."/>
        </authorList>
    </citation>
    <scope>NUCLEOTIDE SEQUENCE [LARGE SCALE GENOMIC DNA]</scope>
    <source>
        <strain evidence="2 3">CECT 8799</strain>
    </source>
</reference>
<dbReference type="NCBIfam" id="TIGR00684">
    <property type="entry name" value="narJ"/>
    <property type="match status" value="1"/>
</dbReference>
<organism evidence="2 3">
    <name type="scientific">Microbulbifer rhizosphaerae</name>
    <dbReference type="NCBI Taxonomy" id="1562603"/>
    <lineage>
        <taxon>Bacteria</taxon>
        <taxon>Pseudomonadati</taxon>
        <taxon>Pseudomonadota</taxon>
        <taxon>Gammaproteobacteria</taxon>
        <taxon>Cellvibrionales</taxon>
        <taxon>Microbulbiferaceae</taxon>
        <taxon>Microbulbifer</taxon>
    </lineage>
</organism>
<dbReference type="SUPFAM" id="SSF89155">
    <property type="entry name" value="TorD-like"/>
    <property type="match status" value="1"/>
</dbReference>
<gene>
    <name evidence="2" type="ORF">FHS09_003220</name>
</gene>
<dbReference type="RefSeq" id="WP_183461635.1">
    <property type="nucleotide sequence ID" value="NZ_JACHWZ010000015.1"/>
</dbReference>
<dbReference type="GO" id="GO:0042128">
    <property type="term" value="P:nitrate assimilation"/>
    <property type="evidence" value="ECO:0007669"/>
    <property type="project" value="UniProtKB-KW"/>
</dbReference>
<accession>A0A7W4WDR9</accession>
<keyword evidence="1" id="KW-0534">Nitrate assimilation</keyword>
<dbReference type="GO" id="GO:0016530">
    <property type="term" value="F:metallochaperone activity"/>
    <property type="evidence" value="ECO:0007669"/>
    <property type="project" value="TreeGrafter"/>
</dbReference>
<dbReference type="EMBL" id="JACHWZ010000015">
    <property type="protein sequence ID" value="MBB3062375.1"/>
    <property type="molecule type" value="Genomic_DNA"/>
</dbReference>
<dbReference type="InterPro" id="IPR020945">
    <property type="entry name" value="DMSO/NO3_reduct_chaperone"/>
</dbReference>
<dbReference type="Pfam" id="PF02613">
    <property type="entry name" value="Nitrate_red_del"/>
    <property type="match status" value="1"/>
</dbReference>
<evidence type="ECO:0000313" key="2">
    <source>
        <dbReference type="EMBL" id="MBB3062375.1"/>
    </source>
</evidence>
<dbReference type="InterPro" id="IPR003765">
    <property type="entry name" value="NO3_reductase_chaperone_NarJ"/>
</dbReference>
<dbReference type="PANTHER" id="PTHR43680:SF2">
    <property type="entry name" value="NITRATE REDUCTASE MOLYBDENUM COFACTOR ASSEMBLY CHAPERONE NARJ"/>
    <property type="match status" value="1"/>
</dbReference>
<name>A0A7W4WDR9_9GAMM</name>
<protein>
    <submittedName>
        <fullName evidence="2">Nitrate reductase delta subunit</fullName>
    </submittedName>
</protein>
<evidence type="ECO:0000313" key="3">
    <source>
        <dbReference type="Proteomes" id="UP000535937"/>
    </source>
</evidence>
<dbReference type="AlphaFoldDB" id="A0A7W4WDR9"/>
<dbReference type="Gene3D" id="1.10.3480.10">
    <property type="entry name" value="TorD-like"/>
    <property type="match status" value="1"/>
</dbReference>
<dbReference type="GO" id="GO:0051131">
    <property type="term" value="P:chaperone-mediated protein complex assembly"/>
    <property type="evidence" value="ECO:0007669"/>
    <property type="project" value="InterPro"/>
</dbReference>
<keyword evidence="3" id="KW-1185">Reference proteome</keyword>
<comment type="caution">
    <text evidence="2">The sequence shown here is derived from an EMBL/GenBank/DDBJ whole genome shotgun (WGS) entry which is preliminary data.</text>
</comment>
<proteinExistence type="predicted"/>